<sequence length="80" mass="8660">MADVPVEWLKAPVSVAEIDAELGGSSFREAWQKLKGRMRPGDTILRFESSAASWEDLSGRAGIALVRDGEAIDAIVTLMN</sequence>
<reference evidence="1 2" key="1">
    <citation type="submission" date="2018-08" db="EMBL/GenBank/DDBJ databases">
        <title>Genomic Encyclopedia of Type Strains, Phase IV (KMG-IV): sequencing the most valuable type-strain genomes for metagenomic binning, comparative biology and taxonomic classification.</title>
        <authorList>
            <person name="Goeker M."/>
        </authorList>
    </citation>
    <scope>NUCLEOTIDE SEQUENCE [LARGE SCALE GENOMIC DNA]</scope>
    <source>
        <strain evidence="1 2">BW863</strain>
    </source>
</reference>
<comment type="caution">
    <text evidence="1">The sequence shown here is derived from an EMBL/GenBank/DDBJ whole genome shotgun (WGS) entry which is preliminary data.</text>
</comment>
<dbReference type="AlphaFoldDB" id="A0A3D9Z325"/>
<evidence type="ECO:0000313" key="1">
    <source>
        <dbReference type="EMBL" id="REF89497.1"/>
    </source>
</evidence>
<accession>A0A3D9Z325</accession>
<proteinExistence type="predicted"/>
<evidence type="ECO:0000313" key="2">
    <source>
        <dbReference type="Proteomes" id="UP000256900"/>
    </source>
</evidence>
<dbReference type="RefSeq" id="WP_115835257.1">
    <property type="nucleotide sequence ID" value="NZ_CP025086.1"/>
</dbReference>
<keyword evidence="2" id="KW-1185">Reference proteome</keyword>
<protein>
    <submittedName>
        <fullName evidence="1">Uncharacterized protein</fullName>
    </submittedName>
</protein>
<dbReference type="EMBL" id="QUMO01000001">
    <property type="protein sequence ID" value="REF89497.1"/>
    <property type="molecule type" value="Genomic_DNA"/>
</dbReference>
<dbReference type="Proteomes" id="UP000256900">
    <property type="component" value="Unassembled WGS sequence"/>
</dbReference>
<dbReference type="OrthoDB" id="9554503at2"/>
<name>A0A3D9Z325_9HYPH</name>
<organism evidence="1 2">
    <name type="scientific">Methylovirgula ligni</name>
    <dbReference type="NCBI Taxonomy" id="569860"/>
    <lineage>
        <taxon>Bacteria</taxon>
        <taxon>Pseudomonadati</taxon>
        <taxon>Pseudomonadota</taxon>
        <taxon>Alphaproteobacteria</taxon>
        <taxon>Hyphomicrobiales</taxon>
        <taxon>Beijerinckiaceae</taxon>
        <taxon>Methylovirgula</taxon>
    </lineage>
</organism>
<gene>
    <name evidence="1" type="ORF">DES32_0719</name>
</gene>